<feature type="non-terminal residue" evidence="1">
    <location>
        <position position="111"/>
    </location>
</feature>
<dbReference type="EMBL" id="BARU01044209">
    <property type="protein sequence ID" value="GAH76646.1"/>
    <property type="molecule type" value="Genomic_DNA"/>
</dbReference>
<accession>X1I2L4</accession>
<gene>
    <name evidence="1" type="ORF">S03H2_67501</name>
</gene>
<dbReference type="GO" id="GO:0003934">
    <property type="term" value="F:GTP cyclohydrolase I activity"/>
    <property type="evidence" value="ECO:0007669"/>
    <property type="project" value="InterPro"/>
</dbReference>
<organism evidence="1">
    <name type="scientific">marine sediment metagenome</name>
    <dbReference type="NCBI Taxonomy" id="412755"/>
    <lineage>
        <taxon>unclassified sequences</taxon>
        <taxon>metagenomes</taxon>
        <taxon>ecological metagenomes</taxon>
    </lineage>
</organism>
<name>X1I2L4_9ZZZZ</name>
<protein>
    <submittedName>
        <fullName evidence="1">Uncharacterized protein</fullName>
    </submittedName>
</protein>
<dbReference type="InterPro" id="IPR003801">
    <property type="entry name" value="GTP_cyclohydrolase_FolE2/MptA"/>
</dbReference>
<sequence length="111" mass="12537">MSRSSETIEEVINESVFKPASTIEIVADRIAKKLFGRHPYTSNIEVRLEGSIIVQVRENNHRNIQKTYDVSSLVYGKKDESGQKEYEYFIGAKALGMTCCPCALNLSKEYA</sequence>
<dbReference type="Pfam" id="PF02649">
    <property type="entry name" value="GCHY-1"/>
    <property type="match status" value="1"/>
</dbReference>
<dbReference type="AlphaFoldDB" id="X1I2L4"/>
<dbReference type="Gene3D" id="3.10.270.10">
    <property type="entry name" value="Urate Oxidase"/>
    <property type="match status" value="1"/>
</dbReference>
<evidence type="ECO:0000313" key="1">
    <source>
        <dbReference type="EMBL" id="GAH76646.1"/>
    </source>
</evidence>
<proteinExistence type="predicted"/>
<reference evidence="1" key="1">
    <citation type="journal article" date="2014" name="Front. Microbiol.">
        <title>High frequency of phylogenetically diverse reductive dehalogenase-homologous genes in deep subseafloor sedimentary metagenomes.</title>
        <authorList>
            <person name="Kawai M."/>
            <person name="Futagami T."/>
            <person name="Toyoda A."/>
            <person name="Takaki Y."/>
            <person name="Nishi S."/>
            <person name="Hori S."/>
            <person name="Arai W."/>
            <person name="Tsubouchi T."/>
            <person name="Morono Y."/>
            <person name="Uchiyama I."/>
            <person name="Ito T."/>
            <person name="Fujiyama A."/>
            <person name="Inagaki F."/>
            <person name="Takami H."/>
        </authorList>
    </citation>
    <scope>NUCLEOTIDE SEQUENCE</scope>
    <source>
        <strain evidence="1">Expedition CK06-06</strain>
    </source>
</reference>
<comment type="caution">
    <text evidence="1">The sequence shown here is derived from an EMBL/GenBank/DDBJ whole genome shotgun (WGS) entry which is preliminary data.</text>
</comment>